<feature type="region of interest" description="Disordered" evidence="1">
    <location>
        <begin position="200"/>
        <end position="222"/>
    </location>
</feature>
<dbReference type="Proteomes" id="UP000265618">
    <property type="component" value="Unassembled WGS sequence"/>
</dbReference>
<keyword evidence="3" id="KW-1185">Reference proteome</keyword>
<feature type="region of interest" description="Disordered" evidence="1">
    <location>
        <begin position="122"/>
        <end position="158"/>
    </location>
</feature>
<organism evidence="2 3">
    <name type="scientific">Kipferlia bialata</name>
    <dbReference type="NCBI Taxonomy" id="797122"/>
    <lineage>
        <taxon>Eukaryota</taxon>
        <taxon>Metamonada</taxon>
        <taxon>Carpediemonas-like organisms</taxon>
        <taxon>Kipferlia</taxon>
    </lineage>
</organism>
<evidence type="ECO:0000256" key="1">
    <source>
        <dbReference type="SAM" id="MobiDB-lite"/>
    </source>
</evidence>
<feature type="compositionally biased region" description="Polar residues" evidence="1">
    <location>
        <begin position="46"/>
        <end position="55"/>
    </location>
</feature>
<evidence type="ECO:0000313" key="2">
    <source>
        <dbReference type="EMBL" id="GIQ80954.1"/>
    </source>
</evidence>
<comment type="caution">
    <text evidence="2">The sequence shown here is derived from an EMBL/GenBank/DDBJ whole genome shotgun (WGS) entry which is preliminary data.</text>
</comment>
<feature type="compositionally biased region" description="Basic and acidic residues" evidence="1">
    <location>
        <begin position="127"/>
        <end position="144"/>
    </location>
</feature>
<gene>
    <name evidence="2" type="ORF">KIPB_001837</name>
</gene>
<sequence length="222" mass="24557">MEYEDEVDMPPLQGYETFQYTQPVRVPPPSKATEDLSVPAEHAQVPSASDHTSPTAVAMTDLSTENEALMQLIAQAGTPTVMPPDTASIESESRALQRQIQDAQTHAEAELNRIVESGVTEVFGQRQRTDSARRETESLRREHQAGQSQSVILSSDLLRRSNQSRRSLASAEGANEDNKEALLQEMQRLQEKHADLCSGISSLEHRRRAGGQAVHSSNRKRS</sequence>
<dbReference type="EMBL" id="BDIP01000278">
    <property type="protein sequence ID" value="GIQ80954.1"/>
    <property type="molecule type" value="Genomic_DNA"/>
</dbReference>
<feature type="non-terminal residue" evidence="2">
    <location>
        <position position="222"/>
    </location>
</feature>
<accession>A0A9K3GEE9</accession>
<feature type="region of interest" description="Disordered" evidence="1">
    <location>
        <begin position="163"/>
        <end position="182"/>
    </location>
</feature>
<feature type="region of interest" description="Disordered" evidence="1">
    <location>
        <begin position="1"/>
        <end position="55"/>
    </location>
</feature>
<protein>
    <submittedName>
        <fullName evidence="2">Uncharacterized protein</fullName>
    </submittedName>
</protein>
<dbReference type="AlphaFoldDB" id="A0A9K3GEE9"/>
<proteinExistence type="predicted"/>
<evidence type="ECO:0000313" key="3">
    <source>
        <dbReference type="Proteomes" id="UP000265618"/>
    </source>
</evidence>
<reference evidence="2 3" key="1">
    <citation type="journal article" date="2018" name="PLoS ONE">
        <title>The draft genome of Kipferlia bialata reveals reductive genome evolution in fornicate parasites.</title>
        <authorList>
            <person name="Tanifuji G."/>
            <person name="Takabayashi S."/>
            <person name="Kume K."/>
            <person name="Takagi M."/>
            <person name="Nakayama T."/>
            <person name="Kamikawa R."/>
            <person name="Inagaki Y."/>
            <person name="Hashimoto T."/>
        </authorList>
    </citation>
    <scope>NUCLEOTIDE SEQUENCE [LARGE SCALE GENOMIC DNA]</scope>
    <source>
        <strain evidence="2">NY0173</strain>
    </source>
</reference>
<name>A0A9K3GEE9_9EUKA</name>